<protein>
    <submittedName>
        <fullName evidence="2">Putative stage III sporulation protein AB</fullName>
    </submittedName>
</protein>
<evidence type="ECO:0000313" key="3">
    <source>
        <dbReference type="Proteomes" id="UP000003340"/>
    </source>
</evidence>
<feature type="coiled-coil region" evidence="1">
    <location>
        <begin position="116"/>
        <end position="143"/>
    </location>
</feature>
<evidence type="ECO:0000313" key="2">
    <source>
        <dbReference type="EMBL" id="EEG29607.1"/>
    </source>
</evidence>
<dbReference type="eggNOG" id="ENOG5032S0Q">
    <property type="taxonomic scope" value="Bacteria"/>
</dbReference>
<proteinExistence type="predicted"/>
<name>C0EFZ6_9FIRM</name>
<reference evidence="2 3" key="2">
    <citation type="submission" date="2009-02" db="EMBL/GenBank/DDBJ databases">
        <title>Draft genome sequence of Clostridium methylpentosum (DSM 5476).</title>
        <authorList>
            <person name="Sudarsanam P."/>
            <person name="Ley R."/>
            <person name="Guruge J."/>
            <person name="Turnbaugh P.J."/>
            <person name="Mahowald M."/>
            <person name="Liep D."/>
            <person name="Gordon J."/>
        </authorList>
    </citation>
    <scope>NUCLEOTIDE SEQUENCE [LARGE SCALE GENOMIC DNA]</scope>
    <source>
        <strain evidence="2 3">DSM 5476</strain>
    </source>
</reference>
<keyword evidence="3" id="KW-1185">Reference proteome</keyword>
<sequence length="167" mass="18132">MLRLAGALLLAACPAIIGILLSSGLSRRRTELLQAIELIERLKTEISYSAREVNEIVRGLGEEDCFEKLSFLRECSAQLSKMPFPQAWRTAVQSAPTAMSGDDLEQLASISRILGASDAEGQLSALEVVEQNLKRNLEQAQQLCTTRGKLYRSMGALSGAALAILIL</sequence>
<dbReference type="InterPro" id="IPR014198">
    <property type="entry name" value="Spore_III_AB"/>
</dbReference>
<organism evidence="2 3">
    <name type="scientific">[Clostridium] methylpentosum DSM 5476</name>
    <dbReference type="NCBI Taxonomy" id="537013"/>
    <lineage>
        <taxon>Bacteria</taxon>
        <taxon>Bacillati</taxon>
        <taxon>Bacillota</taxon>
        <taxon>Clostridia</taxon>
        <taxon>Eubacteriales</taxon>
        <taxon>Oscillospiraceae</taxon>
        <taxon>Oscillospiraceae incertae sedis</taxon>
    </lineage>
</organism>
<keyword evidence="1" id="KW-0175">Coiled coil</keyword>
<comment type="caution">
    <text evidence="2">The sequence shown here is derived from an EMBL/GenBank/DDBJ whole genome shotgun (WGS) entry which is preliminary data.</text>
</comment>
<dbReference type="STRING" id="537013.CLOSTMETH_02788"/>
<dbReference type="HOGENOM" id="CLU_120887_1_2_9"/>
<gene>
    <name evidence="2" type="ORF">CLOSTMETH_02788</name>
</gene>
<dbReference type="AlphaFoldDB" id="C0EFZ6"/>
<dbReference type="EMBL" id="ACEC01000094">
    <property type="protein sequence ID" value="EEG29607.1"/>
    <property type="molecule type" value="Genomic_DNA"/>
</dbReference>
<accession>C0EFZ6</accession>
<dbReference type="Proteomes" id="UP000003340">
    <property type="component" value="Unassembled WGS sequence"/>
</dbReference>
<dbReference type="Pfam" id="PF09548">
    <property type="entry name" value="Spore_III_AB"/>
    <property type="match status" value="1"/>
</dbReference>
<evidence type="ECO:0000256" key="1">
    <source>
        <dbReference type="SAM" id="Coils"/>
    </source>
</evidence>
<reference evidence="2 3" key="1">
    <citation type="submission" date="2009-01" db="EMBL/GenBank/DDBJ databases">
        <authorList>
            <person name="Fulton L."/>
            <person name="Clifton S."/>
            <person name="Fulton B."/>
            <person name="Xu J."/>
            <person name="Minx P."/>
            <person name="Pepin K.H."/>
            <person name="Johnson M."/>
            <person name="Bhonagiri V."/>
            <person name="Nash W.E."/>
            <person name="Mardis E.R."/>
            <person name="Wilson R.K."/>
        </authorList>
    </citation>
    <scope>NUCLEOTIDE SEQUENCE [LARGE SCALE GENOMIC DNA]</scope>
    <source>
        <strain evidence="2 3">DSM 5476</strain>
    </source>
</reference>